<protein>
    <submittedName>
        <fullName evidence="1">Unnamed protein product</fullName>
    </submittedName>
</protein>
<proteinExistence type="predicted"/>
<sequence length="183" mass="20802">MNHTPTRSLAGHSPGELFTGLQSPSALDVIVRPTLHLVIVDLTDVEPQLAKLRASLEGLQKKVVDIKEKKRLADMQRKTGTVCNFDVGDYVLWSRIDQRLPDNKLLGQWLGPFRIIEALPHAFNIQHLVTNKVYEVHGTRLKYYTDADLNMDVEMQELVTSQGWWFIVETCRSAGLVGRVQKR</sequence>
<dbReference type="Proteomes" id="UP001165121">
    <property type="component" value="Unassembled WGS sequence"/>
</dbReference>
<organism evidence="1 2">
    <name type="scientific">Phytophthora fragariaefolia</name>
    <dbReference type="NCBI Taxonomy" id="1490495"/>
    <lineage>
        <taxon>Eukaryota</taxon>
        <taxon>Sar</taxon>
        <taxon>Stramenopiles</taxon>
        <taxon>Oomycota</taxon>
        <taxon>Peronosporomycetes</taxon>
        <taxon>Peronosporales</taxon>
        <taxon>Peronosporaceae</taxon>
        <taxon>Phytophthora</taxon>
    </lineage>
</organism>
<dbReference type="AlphaFoldDB" id="A0A9W6YNX0"/>
<dbReference type="EMBL" id="BSXT01018867">
    <property type="protein sequence ID" value="GMG15162.1"/>
    <property type="molecule type" value="Genomic_DNA"/>
</dbReference>
<dbReference type="OrthoDB" id="1723222at2759"/>
<reference evidence="1" key="1">
    <citation type="submission" date="2023-04" db="EMBL/GenBank/DDBJ databases">
        <title>Phytophthora fragariaefolia NBRC 109709.</title>
        <authorList>
            <person name="Ichikawa N."/>
            <person name="Sato H."/>
            <person name="Tonouchi N."/>
        </authorList>
    </citation>
    <scope>NUCLEOTIDE SEQUENCE</scope>
    <source>
        <strain evidence="1">NBRC 109709</strain>
    </source>
</reference>
<gene>
    <name evidence="1" type="ORF">Pfra01_002936600</name>
</gene>
<accession>A0A9W6YNX0</accession>
<evidence type="ECO:0000313" key="1">
    <source>
        <dbReference type="EMBL" id="GMG15162.1"/>
    </source>
</evidence>
<comment type="caution">
    <text evidence="1">The sequence shown here is derived from an EMBL/GenBank/DDBJ whole genome shotgun (WGS) entry which is preliminary data.</text>
</comment>
<keyword evidence="2" id="KW-1185">Reference proteome</keyword>
<name>A0A9W6YNX0_9STRA</name>
<evidence type="ECO:0000313" key="2">
    <source>
        <dbReference type="Proteomes" id="UP001165121"/>
    </source>
</evidence>